<proteinExistence type="predicted"/>
<dbReference type="Proteomes" id="UP000708576">
    <property type="component" value="Unassembled WGS sequence"/>
</dbReference>
<name>A0ABS5JUY4_9BACT</name>
<dbReference type="EMBL" id="JAGUCO010000004">
    <property type="protein sequence ID" value="MBS2098171.1"/>
    <property type="molecule type" value="Genomic_DNA"/>
</dbReference>
<keyword evidence="1" id="KW-0812">Transmembrane</keyword>
<keyword evidence="1" id="KW-0472">Membrane</keyword>
<accession>A0ABS5JUY4</accession>
<comment type="caution">
    <text evidence="2">The sequence shown here is derived from an EMBL/GenBank/DDBJ whole genome shotgun (WGS) entry which is preliminary data.</text>
</comment>
<evidence type="ECO:0000256" key="1">
    <source>
        <dbReference type="SAM" id="Phobius"/>
    </source>
</evidence>
<evidence type="ECO:0000313" key="3">
    <source>
        <dbReference type="Proteomes" id="UP000708576"/>
    </source>
</evidence>
<reference evidence="2 3" key="1">
    <citation type="journal article" date="2015" name="Int. J. Syst. Evol. Microbiol.">
        <title>Carboxylicivirga linearis sp. nov., isolated from a sea cucumber culture pond.</title>
        <authorList>
            <person name="Wang F.Q."/>
            <person name="Zhou Y.X."/>
            <person name="Lin X.Z."/>
            <person name="Chen G.J."/>
            <person name="Du Z.J."/>
        </authorList>
    </citation>
    <scope>NUCLEOTIDE SEQUENCE [LARGE SCALE GENOMIC DNA]</scope>
    <source>
        <strain evidence="2 3">FB218</strain>
    </source>
</reference>
<dbReference type="RefSeq" id="WP_212215417.1">
    <property type="nucleotide sequence ID" value="NZ_JAGUCO010000004.1"/>
</dbReference>
<sequence>MKDKLIYYRLLYAAIGFIITTALILAVIALPTTKLPDQAITPVWVNVFIHLLFILSIVYVIKVEQRGGQQKKELLVVTGAMIIFLGLIVSDGGFAYSNDPERITLCVSLFVCAGTDLIAGILTISARYSRKWGSTKTII</sequence>
<evidence type="ECO:0000313" key="2">
    <source>
        <dbReference type="EMBL" id="MBS2098171.1"/>
    </source>
</evidence>
<organism evidence="2 3">
    <name type="scientific">Carboxylicivirga linearis</name>
    <dbReference type="NCBI Taxonomy" id="1628157"/>
    <lineage>
        <taxon>Bacteria</taxon>
        <taxon>Pseudomonadati</taxon>
        <taxon>Bacteroidota</taxon>
        <taxon>Bacteroidia</taxon>
        <taxon>Marinilabiliales</taxon>
        <taxon>Marinilabiliaceae</taxon>
        <taxon>Carboxylicivirga</taxon>
    </lineage>
</organism>
<protein>
    <submittedName>
        <fullName evidence="2">Uncharacterized protein</fullName>
    </submittedName>
</protein>
<gene>
    <name evidence="2" type="ORF">KEM10_07745</name>
</gene>
<feature type="transmembrane region" description="Helical" evidence="1">
    <location>
        <begin position="74"/>
        <end position="96"/>
    </location>
</feature>
<feature type="transmembrane region" description="Helical" evidence="1">
    <location>
        <begin position="43"/>
        <end position="62"/>
    </location>
</feature>
<keyword evidence="3" id="KW-1185">Reference proteome</keyword>
<feature type="transmembrane region" description="Helical" evidence="1">
    <location>
        <begin position="7"/>
        <end position="31"/>
    </location>
</feature>
<feature type="transmembrane region" description="Helical" evidence="1">
    <location>
        <begin position="102"/>
        <end position="124"/>
    </location>
</feature>
<keyword evidence="1" id="KW-1133">Transmembrane helix</keyword>